<evidence type="ECO:0000256" key="1">
    <source>
        <dbReference type="SAM" id="Phobius"/>
    </source>
</evidence>
<proteinExistence type="predicted"/>
<name>W1XFL2_9ZZZZ</name>
<accession>W1XFL2</accession>
<keyword evidence="1" id="KW-1133">Transmembrane helix</keyword>
<keyword evidence="1" id="KW-0812">Transmembrane</keyword>
<comment type="caution">
    <text evidence="2">The sequence shown here is derived from an EMBL/GenBank/DDBJ whole genome shotgun (WGS) entry which is preliminary data.</text>
</comment>
<reference evidence="2" key="1">
    <citation type="submission" date="2013-12" db="EMBL/GenBank/DDBJ databases">
        <title>A Varibaculum cambriense genome reconstructed from a premature infant gut community with otherwise low bacterial novelty that shifts toward anaerobic metabolism during the third week of life.</title>
        <authorList>
            <person name="Brown C.T."/>
            <person name="Sharon I."/>
            <person name="Thomas B.C."/>
            <person name="Castelle C.J."/>
            <person name="Morowitz M.J."/>
            <person name="Banfield J.F."/>
        </authorList>
    </citation>
    <scope>NUCLEOTIDE SEQUENCE</scope>
</reference>
<feature type="transmembrane region" description="Helical" evidence="1">
    <location>
        <begin position="47"/>
        <end position="66"/>
    </location>
</feature>
<dbReference type="EMBL" id="AZMM01016336">
    <property type="protein sequence ID" value="ETJ29123.1"/>
    <property type="molecule type" value="Genomic_DNA"/>
</dbReference>
<evidence type="ECO:0000313" key="2">
    <source>
        <dbReference type="EMBL" id="ETJ29123.1"/>
    </source>
</evidence>
<dbReference type="AlphaFoldDB" id="W1XFL2"/>
<protein>
    <submittedName>
        <fullName evidence="2">Uncharacterized protein</fullName>
    </submittedName>
</protein>
<organism evidence="2">
    <name type="scientific">human gut metagenome</name>
    <dbReference type="NCBI Taxonomy" id="408170"/>
    <lineage>
        <taxon>unclassified sequences</taxon>
        <taxon>metagenomes</taxon>
        <taxon>organismal metagenomes</taxon>
    </lineage>
</organism>
<feature type="non-terminal residue" evidence="2">
    <location>
        <position position="1"/>
    </location>
</feature>
<gene>
    <name evidence="2" type="ORF">Q604_UNBC16336G0001</name>
</gene>
<keyword evidence="1" id="KW-0472">Membrane</keyword>
<sequence length="70" mass="8382">HIDKGEFYVDKKTKSPVLLKIFDDEGKERILISYKEFKSSKESDESLFYLTMIILQFMSICQKFIYSIQF</sequence>